<dbReference type="FunFam" id="1.25.40.10:FF:000396">
    <property type="entry name" value="Pentatricopeptide repeat-containing protein At2g36730"/>
    <property type="match status" value="1"/>
</dbReference>
<organism evidence="4 5">
    <name type="scientific">Adiantum capillus-veneris</name>
    <name type="common">Maidenhair fern</name>
    <dbReference type="NCBI Taxonomy" id="13818"/>
    <lineage>
        <taxon>Eukaryota</taxon>
        <taxon>Viridiplantae</taxon>
        <taxon>Streptophyta</taxon>
        <taxon>Embryophyta</taxon>
        <taxon>Tracheophyta</taxon>
        <taxon>Polypodiopsida</taxon>
        <taxon>Polypodiidae</taxon>
        <taxon>Polypodiales</taxon>
        <taxon>Pteridineae</taxon>
        <taxon>Pteridaceae</taxon>
        <taxon>Vittarioideae</taxon>
        <taxon>Adiantum</taxon>
    </lineage>
</organism>
<dbReference type="InterPro" id="IPR002885">
    <property type="entry name" value="PPR_rpt"/>
</dbReference>
<keyword evidence="1" id="KW-0677">Repeat</keyword>
<dbReference type="PROSITE" id="PS51375">
    <property type="entry name" value="PPR"/>
    <property type="match status" value="7"/>
</dbReference>
<dbReference type="Proteomes" id="UP000886520">
    <property type="component" value="Chromosome 23"/>
</dbReference>
<evidence type="ECO:0000256" key="1">
    <source>
        <dbReference type="ARBA" id="ARBA00022737"/>
    </source>
</evidence>
<feature type="compositionally biased region" description="Low complexity" evidence="3">
    <location>
        <begin position="48"/>
        <end position="62"/>
    </location>
</feature>
<feature type="repeat" description="PPR" evidence="2">
    <location>
        <begin position="745"/>
        <end position="779"/>
    </location>
</feature>
<dbReference type="Pfam" id="PF01535">
    <property type="entry name" value="PPR"/>
    <property type="match status" value="5"/>
</dbReference>
<proteinExistence type="predicted"/>
<dbReference type="InterPro" id="IPR046960">
    <property type="entry name" value="PPR_At4g14850-like_plant"/>
</dbReference>
<evidence type="ECO:0000313" key="4">
    <source>
        <dbReference type="EMBL" id="KAI5061639.1"/>
    </source>
</evidence>
<dbReference type="EMBL" id="JABFUD020000023">
    <property type="protein sequence ID" value="KAI5061639.1"/>
    <property type="molecule type" value="Genomic_DNA"/>
</dbReference>
<dbReference type="Gene3D" id="1.25.40.10">
    <property type="entry name" value="Tetratricopeptide repeat domain"/>
    <property type="match status" value="7"/>
</dbReference>
<dbReference type="InterPro" id="IPR011990">
    <property type="entry name" value="TPR-like_helical_dom_sf"/>
</dbReference>
<dbReference type="GO" id="GO:0003723">
    <property type="term" value="F:RNA binding"/>
    <property type="evidence" value="ECO:0007669"/>
    <property type="project" value="InterPro"/>
</dbReference>
<dbReference type="GO" id="GO:0009451">
    <property type="term" value="P:RNA modification"/>
    <property type="evidence" value="ECO:0007669"/>
    <property type="project" value="InterPro"/>
</dbReference>
<feature type="repeat" description="PPR" evidence="2">
    <location>
        <begin position="240"/>
        <end position="274"/>
    </location>
</feature>
<evidence type="ECO:0000256" key="2">
    <source>
        <dbReference type="PROSITE-ProRule" id="PRU00708"/>
    </source>
</evidence>
<accession>A0A9D4U4V5</accession>
<protein>
    <recommendedName>
        <fullName evidence="6">Pentatricopeptide repeat-containing protein</fullName>
    </recommendedName>
</protein>
<dbReference type="Pfam" id="PF20431">
    <property type="entry name" value="E_motif"/>
    <property type="match status" value="1"/>
</dbReference>
<feature type="repeat" description="PPR" evidence="2">
    <location>
        <begin position="644"/>
        <end position="678"/>
    </location>
</feature>
<dbReference type="PANTHER" id="PTHR47926">
    <property type="entry name" value="PENTATRICOPEPTIDE REPEAT-CONTAINING PROTEIN"/>
    <property type="match status" value="1"/>
</dbReference>
<dbReference type="FunFam" id="1.25.40.10:FF:000090">
    <property type="entry name" value="Pentatricopeptide repeat-containing protein, chloroplastic"/>
    <property type="match status" value="1"/>
</dbReference>
<dbReference type="NCBIfam" id="TIGR00756">
    <property type="entry name" value="PPR"/>
    <property type="match status" value="7"/>
</dbReference>
<feature type="repeat" description="PPR" evidence="2">
    <location>
        <begin position="139"/>
        <end position="173"/>
    </location>
</feature>
<evidence type="ECO:0000256" key="3">
    <source>
        <dbReference type="SAM" id="MobiDB-lite"/>
    </source>
</evidence>
<feature type="repeat" description="PPR" evidence="2">
    <location>
        <begin position="543"/>
        <end position="577"/>
    </location>
</feature>
<comment type="caution">
    <text evidence="4">The sequence shown here is derived from an EMBL/GenBank/DDBJ whole genome shotgun (WGS) entry which is preliminary data.</text>
</comment>
<gene>
    <name evidence="4" type="ORF">GOP47_0024144</name>
</gene>
<reference evidence="4" key="1">
    <citation type="submission" date="2021-01" db="EMBL/GenBank/DDBJ databases">
        <title>Adiantum capillus-veneris genome.</title>
        <authorList>
            <person name="Fang Y."/>
            <person name="Liao Q."/>
        </authorList>
    </citation>
    <scope>NUCLEOTIDE SEQUENCE</scope>
    <source>
        <strain evidence="4">H3</strain>
        <tissue evidence="4">Leaf</tissue>
    </source>
</reference>
<evidence type="ECO:0000313" key="5">
    <source>
        <dbReference type="Proteomes" id="UP000886520"/>
    </source>
</evidence>
<dbReference type="InterPro" id="IPR046848">
    <property type="entry name" value="E_motif"/>
</dbReference>
<feature type="region of interest" description="Disordered" evidence="3">
    <location>
        <begin position="39"/>
        <end position="66"/>
    </location>
</feature>
<dbReference type="AlphaFoldDB" id="A0A9D4U4V5"/>
<evidence type="ECO:0008006" key="6">
    <source>
        <dbReference type="Google" id="ProtNLM"/>
    </source>
</evidence>
<name>A0A9D4U4V5_ADICA</name>
<keyword evidence="5" id="KW-1185">Reference proteome</keyword>
<dbReference type="PANTHER" id="PTHR47926:SF533">
    <property type="entry name" value="DYW DOMAIN-CONTAINING PROTEIN"/>
    <property type="match status" value="1"/>
</dbReference>
<feature type="repeat" description="PPR" evidence="2">
    <location>
        <begin position="442"/>
        <end position="476"/>
    </location>
</feature>
<dbReference type="FunFam" id="1.25.40.10:FF:000285">
    <property type="entry name" value="Pentatricopeptide repeat-containing protein, chloroplastic"/>
    <property type="match status" value="1"/>
</dbReference>
<dbReference type="Pfam" id="PF13041">
    <property type="entry name" value="PPR_2"/>
    <property type="match status" value="5"/>
</dbReference>
<feature type="repeat" description="PPR" evidence="2">
    <location>
        <begin position="341"/>
        <end position="375"/>
    </location>
</feature>
<dbReference type="OrthoDB" id="1899915at2759"/>
<dbReference type="FunFam" id="1.25.40.10:FF:000381">
    <property type="entry name" value="Pentatricopeptide repeat-containing protein"/>
    <property type="match status" value="1"/>
</dbReference>
<sequence>MSSLLLSPPARLWPYSDTLILADGFEPQKGSLANRSLEISQKNGSQISNPSSAARRASTTPAQTDHFNWNDVNLPLNKQSLATLLKEETHLYKCHYLHHYLTKIGLDRNVFFKNMTLNMYGRCGALDDAHHLFLCSRKDTPAWNAMIGIFTQNGHHKDALQLFFEMQHQSVELTSITFMNVLTSCDHPSTLMDGVVIHAFIVEYGFEGNEFLGSALVTMYGKCQSIEEAGIMFHKLYHPNVISWTTMISILANNGLVEDAFKHFEVMQDAGMSPSRVTFLAVLAALHDPLMLDVGNTIHACITKCGFDCDCFLGTSLIKMYGELALLEEAQHVFDSLRDRTIVSWNVLIDAYAQNEEGERALQLFWHMQGGGLQPDAATYVGALNACLSLESLTDGRAVHACVKGTEFEGHVVVATALVTMYSRCGDLHEAYTVFEGMCHRNVVSWNTLIGEYTEHGFGKEPLQFFYQMLEEGVMVSKVTYLNILGACETLAAPVECMRFHARIWGSEWKTNAALEAALINTYGKCGHLEEARFLFDRTEQRNVIFWNMMISVYVQHGHDEEALALFTIMQQEEATLDQAVALSALKACSSLSFQDEGRSIHTTAVRFGLDLQLDVGTALVGMYGKWGAFEEANVLFGGLCVRNIVTWNTLIGLYAQHGCICEAMQCLQKMKEEHAQPDRFTFISILSTCASSSSVEEGKALHALILSEGLEQCISVGTTLISMYGKCGDLEAAHSVFDKMHEQGVIAWNCMLATYAQLGLGRKAYEFYLQMLDKGPMPDAVTFLSVLSACSHAGLFEEGLSCFSTMRDGYKIEPKLEHFGCMVDLYGRSGELKEAERFIYKMQLEGHALVWRTLLASCKVHNNVEIGRLAAKFAIDLDPDNPSSYILLSNLFAKNQMLKDVAVVRERMIERGLSDCLDAVKS</sequence>